<feature type="domain" description="PHD-type" evidence="5">
    <location>
        <begin position="14"/>
        <end position="66"/>
    </location>
</feature>
<evidence type="ECO:0000256" key="1">
    <source>
        <dbReference type="ARBA" id="ARBA00022723"/>
    </source>
</evidence>
<keyword evidence="6" id="KW-0489">Methyltransferase</keyword>
<dbReference type="InterPro" id="IPR047157">
    <property type="entry name" value="PHRF1/Atg35"/>
</dbReference>
<feature type="non-terminal residue" evidence="6">
    <location>
        <position position="1"/>
    </location>
</feature>
<dbReference type="InterPro" id="IPR013083">
    <property type="entry name" value="Znf_RING/FYVE/PHD"/>
</dbReference>
<dbReference type="EC" id="2.1.1.43" evidence="6"/>
<name>G0QYD2_ICHMU</name>
<evidence type="ECO:0000256" key="3">
    <source>
        <dbReference type="ARBA" id="ARBA00022833"/>
    </source>
</evidence>
<dbReference type="PANTHER" id="PTHR12618">
    <property type="entry name" value="PHD AND RING FINGER DOMAIN-CONTAINING PROTEIN 1"/>
    <property type="match status" value="1"/>
</dbReference>
<keyword evidence="1" id="KW-0479">Metal-binding</keyword>
<dbReference type="PROSITE" id="PS50016">
    <property type="entry name" value="ZF_PHD_2"/>
    <property type="match status" value="1"/>
</dbReference>
<dbReference type="Proteomes" id="UP000008983">
    <property type="component" value="Unassembled WGS sequence"/>
</dbReference>
<dbReference type="EMBL" id="GL984106">
    <property type="protein sequence ID" value="EGR29795.1"/>
    <property type="molecule type" value="Genomic_DNA"/>
</dbReference>
<dbReference type="PANTHER" id="PTHR12618:SF20">
    <property type="entry name" value="PHD AND RING FINGER DOMAIN-CONTAINING PROTEIN 1"/>
    <property type="match status" value="1"/>
</dbReference>
<sequence length="207" mass="24828">KNYFQISQQSYLLEKICEICQDFHNEDKLLLCDYCEDAYHIYCLNPPLNNVPGEEEDWFCSICIQQKQEYEKQKLNKNINGQTCLDQYQFIKDCKNNEKILICSYCNGNKLTNKQSIILEESEKCMKCQKIYHKACFNQRKDSIICFDCQQQIKKTIPNNQKTLDQYFQQSQQLIYKNVPLKYIMNIENSSKKQKEQEPYLQKQNEE</sequence>
<dbReference type="InterPro" id="IPR019786">
    <property type="entry name" value="Zinc_finger_PHD-type_CS"/>
</dbReference>
<accession>G0QYD2</accession>
<evidence type="ECO:0000256" key="4">
    <source>
        <dbReference type="PROSITE-ProRule" id="PRU00146"/>
    </source>
</evidence>
<evidence type="ECO:0000313" key="6">
    <source>
        <dbReference type="EMBL" id="EGR29795.1"/>
    </source>
</evidence>
<evidence type="ECO:0000256" key="2">
    <source>
        <dbReference type="ARBA" id="ARBA00022771"/>
    </source>
</evidence>
<dbReference type="GO" id="GO:0032259">
    <property type="term" value="P:methylation"/>
    <property type="evidence" value="ECO:0007669"/>
    <property type="project" value="UniProtKB-KW"/>
</dbReference>
<dbReference type="InterPro" id="IPR011011">
    <property type="entry name" value="Znf_FYVE_PHD"/>
</dbReference>
<protein>
    <submittedName>
        <fullName evidence="6">SET domain protein</fullName>
        <ecNumber evidence="6">2.1.1.43</ecNumber>
    </submittedName>
</protein>
<dbReference type="InterPro" id="IPR001965">
    <property type="entry name" value="Znf_PHD"/>
</dbReference>
<dbReference type="Pfam" id="PF00628">
    <property type="entry name" value="PHD"/>
    <property type="match status" value="1"/>
</dbReference>
<dbReference type="SMART" id="SM00249">
    <property type="entry name" value="PHD"/>
    <property type="match status" value="2"/>
</dbReference>
<keyword evidence="7" id="KW-1185">Reference proteome</keyword>
<evidence type="ECO:0000259" key="5">
    <source>
        <dbReference type="PROSITE" id="PS50016"/>
    </source>
</evidence>
<proteinExistence type="predicted"/>
<dbReference type="AlphaFoldDB" id="G0QYD2"/>
<dbReference type="InterPro" id="IPR019787">
    <property type="entry name" value="Znf_PHD-finger"/>
</dbReference>
<dbReference type="InParanoid" id="G0QYD2"/>
<dbReference type="Gene3D" id="3.30.40.10">
    <property type="entry name" value="Zinc/RING finger domain, C3HC4 (zinc finger)"/>
    <property type="match status" value="1"/>
</dbReference>
<gene>
    <name evidence="6" type="ORF">IMG5_148770</name>
</gene>
<keyword evidence="2 4" id="KW-0863">Zinc-finger</keyword>
<dbReference type="GO" id="GO:0008270">
    <property type="term" value="F:zinc ion binding"/>
    <property type="evidence" value="ECO:0007669"/>
    <property type="project" value="UniProtKB-KW"/>
</dbReference>
<dbReference type="PROSITE" id="PS01359">
    <property type="entry name" value="ZF_PHD_1"/>
    <property type="match status" value="1"/>
</dbReference>
<organism evidence="6 7">
    <name type="scientific">Ichthyophthirius multifiliis</name>
    <name type="common">White spot disease agent</name>
    <name type="synonym">Ich</name>
    <dbReference type="NCBI Taxonomy" id="5932"/>
    <lineage>
        <taxon>Eukaryota</taxon>
        <taxon>Sar</taxon>
        <taxon>Alveolata</taxon>
        <taxon>Ciliophora</taxon>
        <taxon>Intramacronucleata</taxon>
        <taxon>Oligohymenophorea</taxon>
        <taxon>Hymenostomatida</taxon>
        <taxon>Ophryoglenina</taxon>
        <taxon>Ichthyophthirius</taxon>
    </lineage>
</organism>
<feature type="non-terminal residue" evidence="6">
    <location>
        <position position="207"/>
    </location>
</feature>
<dbReference type="SUPFAM" id="SSF57903">
    <property type="entry name" value="FYVE/PHD zinc finger"/>
    <property type="match status" value="1"/>
</dbReference>
<dbReference type="GO" id="GO:0008168">
    <property type="term" value="F:methyltransferase activity"/>
    <property type="evidence" value="ECO:0007669"/>
    <property type="project" value="UniProtKB-KW"/>
</dbReference>
<dbReference type="RefSeq" id="XP_004031031.1">
    <property type="nucleotide sequence ID" value="XM_004030983.1"/>
</dbReference>
<keyword evidence="6" id="KW-0808">Transferase</keyword>
<reference evidence="6 7" key="1">
    <citation type="submission" date="2011-07" db="EMBL/GenBank/DDBJ databases">
        <authorList>
            <person name="Coyne R."/>
            <person name="Brami D."/>
            <person name="Johnson J."/>
            <person name="Hostetler J."/>
            <person name="Hannick L."/>
            <person name="Clark T."/>
            <person name="Cassidy-Hanley D."/>
            <person name="Inman J."/>
        </authorList>
    </citation>
    <scope>NUCLEOTIDE SEQUENCE [LARGE SCALE GENOMIC DNA]</scope>
    <source>
        <strain evidence="6 7">G5</strain>
    </source>
</reference>
<evidence type="ECO:0000313" key="7">
    <source>
        <dbReference type="Proteomes" id="UP000008983"/>
    </source>
</evidence>
<keyword evidence="3" id="KW-0862">Zinc</keyword>
<dbReference type="OrthoDB" id="312399at2759"/>
<dbReference type="GeneID" id="14905888"/>